<comment type="caution">
    <text evidence="12">The sequence shown here is derived from an EMBL/GenBank/DDBJ whole genome shotgun (WGS) entry which is preliminary data.</text>
</comment>
<keyword evidence="13" id="KW-1185">Reference proteome</keyword>
<comment type="subunit">
    <text evidence="9">Microtubule inner protein component of sperm flagellar doublet microtubules.</text>
</comment>
<dbReference type="Pfam" id="PF05914">
    <property type="entry name" value="RIB43A"/>
    <property type="match status" value="1"/>
</dbReference>
<evidence type="ECO:0000313" key="12">
    <source>
        <dbReference type="EMBL" id="KAJ7372059.1"/>
    </source>
</evidence>
<evidence type="ECO:0000256" key="4">
    <source>
        <dbReference type="ARBA" id="ARBA00022846"/>
    </source>
</evidence>
<evidence type="ECO:0000256" key="11">
    <source>
        <dbReference type="SAM" id="MobiDB-lite"/>
    </source>
</evidence>
<proteinExistence type="inferred from homology"/>
<feature type="coiled-coil region" evidence="10">
    <location>
        <begin position="282"/>
        <end position="319"/>
    </location>
</feature>
<evidence type="ECO:0000256" key="5">
    <source>
        <dbReference type="ARBA" id="ARBA00023054"/>
    </source>
</evidence>
<comment type="similarity">
    <text evidence="2">Belongs to the RIB43A family.</text>
</comment>
<dbReference type="Proteomes" id="UP001163046">
    <property type="component" value="Unassembled WGS sequence"/>
</dbReference>
<evidence type="ECO:0000256" key="1">
    <source>
        <dbReference type="ARBA" id="ARBA00004611"/>
    </source>
</evidence>
<dbReference type="PANTHER" id="PTHR14517">
    <property type="entry name" value="RIB43A-RELATED"/>
    <property type="match status" value="1"/>
</dbReference>
<dbReference type="EMBL" id="MU826839">
    <property type="protein sequence ID" value="KAJ7372059.1"/>
    <property type="molecule type" value="Genomic_DNA"/>
</dbReference>
<sequence>MYKLDLPVDMKESAAIERRRNRESQRQSRIFNARVRTIGIDLNAITGQVNDRTRREVEEERRHNAFAADMTRNDKISVLLQKRQEHDIRELNKAVNEFRDSHQQPDGRREFDLNDPDSLKKDKPARVADDDPRCGVASLQKFVGEDLNGKAREKLQQEQAREWIKQQTNEKDQALANQKYADHLYDLKAREMDQRTCELSSAEADCRRAINMATKDVNLALARERQAKEDTEKQQELDDNFTEISNSVFGDMLTENPDVAQSAFGPHRVITDRWKGMSPAQLAEIRRIQQAQQEEKERLKQQEEEQEKEYNRLRLTQAKAGIIAERGIERKRKEIEKDQADENRRLSAEQRAKLDYIDREVYTNPPTAAYFMQFNTTSR</sequence>
<keyword evidence="7" id="KW-0206">Cytoskeleton</keyword>
<keyword evidence="4" id="KW-0282">Flagellum</keyword>
<name>A0A9X0CSP3_9CNID</name>
<keyword evidence="3" id="KW-0963">Cytoplasm</keyword>
<evidence type="ECO:0000256" key="6">
    <source>
        <dbReference type="ARBA" id="ARBA00023069"/>
    </source>
</evidence>
<accession>A0A9X0CSP3</accession>
<feature type="region of interest" description="Disordered" evidence="11">
    <location>
        <begin position="99"/>
        <end position="131"/>
    </location>
</feature>
<gene>
    <name evidence="12" type="primary">RIBC2</name>
    <name evidence="12" type="ORF">OS493_021488</name>
</gene>
<keyword evidence="5 10" id="KW-0175">Coiled coil</keyword>
<keyword evidence="6" id="KW-0969">Cilium</keyword>
<evidence type="ECO:0000256" key="10">
    <source>
        <dbReference type="SAM" id="Coils"/>
    </source>
</evidence>
<dbReference type="AlphaFoldDB" id="A0A9X0CSP3"/>
<evidence type="ECO:0000256" key="7">
    <source>
        <dbReference type="ARBA" id="ARBA00023212"/>
    </source>
</evidence>
<evidence type="ECO:0000256" key="3">
    <source>
        <dbReference type="ARBA" id="ARBA00022490"/>
    </source>
</evidence>
<dbReference type="OrthoDB" id="429119at2759"/>
<evidence type="ECO:0000256" key="9">
    <source>
        <dbReference type="ARBA" id="ARBA00046435"/>
    </source>
</evidence>
<dbReference type="PANTHER" id="PTHR14517:SF6">
    <property type="entry name" value="RE41410P"/>
    <property type="match status" value="1"/>
</dbReference>
<evidence type="ECO:0000256" key="8">
    <source>
        <dbReference type="ARBA" id="ARBA00023273"/>
    </source>
</evidence>
<keyword evidence="8" id="KW-0966">Cell projection</keyword>
<protein>
    <submittedName>
        <fullName evidence="12">Protein Tax-1</fullName>
    </submittedName>
</protein>
<organism evidence="12 13">
    <name type="scientific">Desmophyllum pertusum</name>
    <dbReference type="NCBI Taxonomy" id="174260"/>
    <lineage>
        <taxon>Eukaryota</taxon>
        <taxon>Metazoa</taxon>
        <taxon>Cnidaria</taxon>
        <taxon>Anthozoa</taxon>
        <taxon>Hexacorallia</taxon>
        <taxon>Scleractinia</taxon>
        <taxon>Caryophylliina</taxon>
        <taxon>Caryophylliidae</taxon>
        <taxon>Desmophyllum</taxon>
    </lineage>
</organism>
<comment type="subcellular location">
    <subcellularLocation>
        <location evidence="1">Cytoplasm</location>
        <location evidence="1">Cytoskeleton</location>
        <location evidence="1">Flagellum axoneme</location>
    </subcellularLocation>
</comment>
<evidence type="ECO:0000313" key="13">
    <source>
        <dbReference type="Proteomes" id="UP001163046"/>
    </source>
</evidence>
<evidence type="ECO:0000256" key="2">
    <source>
        <dbReference type="ARBA" id="ARBA00006875"/>
    </source>
</evidence>
<dbReference type="InterPro" id="IPR008805">
    <property type="entry name" value="RIB43A"/>
</dbReference>
<reference evidence="12" key="1">
    <citation type="submission" date="2023-01" db="EMBL/GenBank/DDBJ databases">
        <title>Genome assembly of the deep-sea coral Lophelia pertusa.</title>
        <authorList>
            <person name="Herrera S."/>
            <person name="Cordes E."/>
        </authorList>
    </citation>
    <scope>NUCLEOTIDE SEQUENCE</scope>
    <source>
        <strain evidence="12">USNM1676648</strain>
        <tissue evidence="12">Polyp</tissue>
    </source>
</reference>